<dbReference type="Gene3D" id="1.10.10.10">
    <property type="entry name" value="Winged helix-like DNA-binding domain superfamily/Winged helix DNA-binding domain"/>
    <property type="match status" value="1"/>
</dbReference>
<keyword evidence="6" id="KW-1185">Reference proteome</keyword>
<keyword evidence="2" id="KW-0238">DNA-binding</keyword>
<evidence type="ECO:0000259" key="4">
    <source>
        <dbReference type="PROSITE" id="PS50995"/>
    </source>
</evidence>
<evidence type="ECO:0000256" key="1">
    <source>
        <dbReference type="ARBA" id="ARBA00023015"/>
    </source>
</evidence>
<dbReference type="Proteomes" id="UP000185839">
    <property type="component" value="Unassembled WGS sequence"/>
</dbReference>
<dbReference type="InterPro" id="IPR036390">
    <property type="entry name" value="WH_DNA-bd_sf"/>
</dbReference>
<dbReference type="GO" id="GO:0003700">
    <property type="term" value="F:DNA-binding transcription factor activity"/>
    <property type="evidence" value="ECO:0007669"/>
    <property type="project" value="InterPro"/>
</dbReference>
<reference evidence="6" key="1">
    <citation type="submission" date="2017-01" db="EMBL/GenBank/DDBJ databases">
        <authorList>
            <person name="Varghese N."/>
            <person name="Submissions S."/>
        </authorList>
    </citation>
    <scope>NUCLEOTIDE SEQUENCE [LARGE SCALE GENOMIC DNA]</scope>
    <source>
        <strain evidence="6">DSM 23145</strain>
    </source>
</reference>
<evidence type="ECO:0000256" key="2">
    <source>
        <dbReference type="ARBA" id="ARBA00023125"/>
    </source>
</evidence>
<evidence type="ECO:0000313" key="5">
    <source>
        <dbReference type="EMBL" id="SIT02865.1"/>
    </source>
</evidence>
<dbReference type="PROSITE" id="PS50995">
    <property type="entry name" value="HTH_MARR_2"/>
    <property type="match status" value="1"/>
</dbReference>
<organism evidence="5 6">
    <name type="scientific">Kaistella chaponensis</name>
    <dbReference type="NCBI Taxonomy" id="713588"/>
    <lineage>
        <taxon>Bacteria</taxon>
        <taxon>Pseudomonadati</taxon>
        <taxon>Bacteroidota</taxon>
        <taxon>Flavobacteriia</taxon>
        <taxon>Flavobacteriales</taxon>
        <taxon>Weeksellaceae</taxon>
        <taxon>Chryseobacterium group</taxon>
        <taxon>Kaistella</taxon>
    </lineage>
</organism>
<accession>A0A1N7NWV5</accession>
<dbReference type="SMART" id="SM00347">
    <property type="entry name" value="HTH_MARR"/>
    <property type="match status" value="1"/>
</dbReference>
<feature type="domain" description="HTH marR-type" evidence="4">
    <location>
        <begin position="59"/>
        <end position="192"/>
    </location>
</feature>
<gene>
    <name evidence="5" type="ORF">SAMN05421789_11815</name>
</gene>
<dbReference type="InterPro" id="IPR036388">
    <property type="entry name" value="WH-like_DNA-bd_sf"/>
</dbReference>
<dbReference type="PANTHER" id="PTHR42756">
    <property type="entry name" value="TRANSCRIPTIONAL REGULATOR, MARR"/>
    <property type="match status" value="1"/>
</dbReference>
<keyword evidence="1" id="KW-0805">Transcription regulation</keyword>
<name>A0A1N7NWV5_9FLAO</name>
<evidence type="ECO:0000256" key="3">
    <source>
        <dbReference type="ARBA" id="ARBA00023163"/>
    </source>
</evidence>
<dbReference type="RefSeq" id="WP_076388534.1">
    <property type="nucleotide sequence ID" value="NZ_FTOI01000018.1"/>
</dbReference>
<dbReference type="InterPro" id="IPR000835">
    <property type="entry name" value="HTH_MarR-typ"/>
</dbReference>
<dbReference type="PANTHER" id="PTHR42756:SF1">
    <property type="entry name" value="TRANSCRIPTIONAL REPRESSOR OF EMRAB OPERON"/>
    <property type="match status" value="1"/>
</dbReference>
<dbReference type="OrthoDB" id="961069at2"/>
<keyword evidence="3" id="KW-0804">Transcription</keyword>
<dbReference type="EMBL" id="FTOI01000018">
    <property type="protein sequence ID" value="SIT02865.1"/>
    <property type="molecule type" value="Genomic_DNA"/>
</dbReference>
<sequence length="217" mass="25270">MELNLIIDILSELDTFQKAQSGNQTSLEDFRLYLNQKAYESETPRNLTQKFGLEVFDLENEIAKQVIMLGRYSKHLIKKSLESHPDLVNEDFTYLFRLMDYPSLTKMQLIEKNAHEKQTGIEIIKRLVRNGLLVESPDENDKRSTRIAVTEKGKKVFTESMQDITMVSKIMCGKLDQDEKENLLVSLKKLNTFHHTVYTNLRNEDPKKLLKMVENEG</sequence>
<dbReference type="Pfam" id="PF13463">
    <property type="entry name" value="HTH_27"/>
    <property type="match status" value="1"/>
</dbReference>
<dbReference type="STRING" id="713588.SAMN05421789_11815"/>
<evidence type="ECO:0000313" key="6">
    <source>
        <dbReference type="Proteomes" id="UP000185839"/>
    </source>
</evidence>
<dbReference type="AlphaFoldDB" id="A0A1N7NWV5"/>
<protein>
    <submittedName>
        <fullName evidence="5">Transcriptional regulator, MarR family</fullName>
    </submittedName>
</protein>
<proteinExistence type="predicted"/>
<dbReference type="SUPFAM" id="SSF46785">
    <property type="entry name" value="Winged helix' DNA-binding domain"/>
    <property type="match status" value="1"/>
</dbReference>
<dbReference type="GO" id="GO:0003677">
    <property type="term" value="F:DNA binding"/>
    <property type="evidence" value="ECO:0007669"/>
    <property type="project" value="UniProtKB-KW"/>
</dbReference>